<dbReference type="Proteomes" id="UP000036987">
    <property type="component" value="Unassembled WGS sequence"/>
</dbReference>
<reference evidence="2" key="1">
    <citation type="journal article" date="2016" name="Nature">
        <title>The genome of the seagrass Zostera marina reveals angiosperm adaptation to the sea.</title>
        <authorList>
            <person name="Olsen J.L."/>
            <person name="Rouze P."/>
            <person name="Verhelst B."/>
            <person name="Lin Y.-C."/>
            <person name="Bayer T."/>
            <person name="Collen J."/>
            <person name="Dattolo E."/>
            <person name="De Paoli E."/>
            <person name="Dittami S."/>
            <person name="Maumus F."/>
            <person name="Michel G."/>
            <person name="Kersting A."/>
            <person name="Lauritano C."/>
            <person name="Lohaus R."/>
            <person name="Toepel M."/>
            <person name="Tonon T."/>
            <person name="Vanneste K."/>
            <person name="Amirebrahimi M."/>
            <person name="Brakel J."/>
            <person name="Bostroem C."/>
            <person name="Chovatia M."/>
            <person name="Grimwood J."/>
            <person name="Jenkins J.W."/>
            <person name="Jueterbock A."/>
            <person name="Mraz A."/>
            <person name="Stam W.T."/>
            <person name="Tice H."/>
            <person name="Bornberg-Bauer E."/>
            <person name="Green P.J."/>
            <person name="Pearson G.A."/>
            <person name="Procaccini G."/>
            <person name="Duarte C.M."/>
            <person name="Schmutz J."/>
            <person name="Reusch T.B.H."/>
            <person name="Van de Peer Y."/>
        </authorList>
    </citation>
    <scope>NUCLEOTIDE SEQUENCE [LARGE SCALE GENOMIC DNA]</scope>
    <source>
        <strain evidence="2">cv. Finnish</strain>
    </source>
</reference>
<proteinExistence type="predicted"/>
<protein>
    <submittedName>
        <fullName evidence="1">Uncharacterized protein</fullName>
    </submittedName>
</protein>
<name>A0A0K9Q244_ZOSMR</name>
<organism evidence="1 2">
    <name type="scientific">Zostera marina</name>
    <name type="common">Eelgrass</name>
    <dbReference type="NCBI Taxonomy" id="29655"/>
    <lineage>
        <taxon>Eukaryota</taxon>
        <taxon>Viridiplantae</taxon>
        <taxon>Streptophyta</taxon>
        <taxon>Embryophyta</taxon>
        <taxon>Tracheophyta</taxon>
        <taxon>Spermatophyta</taxon>
        <taxon>Magnoliopsida</taxon>
        <taxon>Liliopsida</taxon>
        <taxon>Zosteraceae</taxon>
        <taxon>Zostera</taxon>
    </lineage>
</organism>
<keyword evidence="2" id="KW-1185">Reference proteome</keyword>
<comment type="caution">
    <text evidence="1">The sequence shown here is derived from an EMBL/GenBank/DDBJ whole genome shotgun (WGS) entry which is preliminary data.</text>
</comment>
<evidence type="ECO:0000313" key="1">
    <source>
        <dbReference type="EMBL" id="KMZ75361.1"/>
    </source>
</evidence>
<gene>
    <name evidence="1" type="ORF">ZOSMA_116G00890</name>
</gene>
<evidence type="ECO:0000313" key="2">
    <source>
        <dbReference type="Proteomes" id="UP000036987"/>
    </source>
</evidence>
<accession>A0A0K9Q244</accession>
<dbReference type="AlphaFoldDB" id="A0A0K9Q244"/>
<sequence length="73" mass="8443">MHRFSPRILSPKQFALIKSPYERISKENIKLQSAGPSKLNETKHLMLQQSYRLEDLLLISIKLSHVLANTLPM</sequence>
<dbReference type="EMBL" id="LFYR01000182">
    <property type="protein sequence ID" value="KMZ75361.1"/>
    <property type="molecule type" value="Genomic_DNA"/>
</dbReference>